<dbReference type="GO" id="GO:0016491">
    <property type="term" value="F:oxidoreductase activity"/>
    <property type="evidence" value="ECO:0007669"/>
    <property type="project" value="UniProtKB-KW"/>
</dbReference>
<evidence type="ECO:0000313" key="4">
    <source>
        <dbReference type="EMBL" id="SJK84933.1"/>
    </source>
</evidence>
<dbReference type="AlphaFoldDB" id="A0A1N5UW25"/>
<evidence type="ECO:0000256" key="1">
    <source>
        <dbReference type="ARBA" id="ARBA00023002"/>
    </source>
</evidence>
<dbReference type="InterPro" id="IPR050523">
    <property type="entry name" value="AKR_Detox_Biosynth"/>
</dbReference>
<dbReference type="InterPro" id="IPR036812">
    <property type="entry name" value="NAD(P)_OxRdtase_dom_sf"/>
</dbReference>
<reference evidence="5" key="2">
    <citation type="submission" date="2016-06" db="EMBL/GenBank/DDBJ databases">
        <authorList>
            <person name="Toshchakov V.S."/>
        </authorList>
    </citation>
    <scope>NUCLEOTIDE SEQUENCE [LARGE SCALE GENOMIC DNA]</scope>
    <source>
        <strain>PM4 (JCM 30641</strain>
        <strain evidence="5">\VKM B-2940)</strain>
    </source>
</reference>
<keyword evidence="1" id="KW-0560">Oxidoreductase</keyword>
<dbReference type="KEGG" id="cdiv:CPM_1122"/>
<dbReference type="Proteomes" id="UP000187822">
    <property type="component" value="Chromosome I"/>
</dbReference>
<feature type="domain" description="NADP-dependent oxidoreductase" evidence="2">
    <location>
        <begin position="16"/>
        <end position="314"/>
    </location>
</feature>
<dbReference type="EMBL" id="LT671858">
    <property type="protein sequence ID" value="SIM64377.1"/>
    <property type="molecule type" value="Genomic_DNA"/>
</dbReference>
<reference evidence="3 6" key="1">
    <citation type="submission" date="2016-04" db="EMBL/GenBank/DDBJ databases">
        <authorList>
            <person name="Evans L.H."/>
            <person name="Alamgir A."/>
            <person name="Owens N."/>
            <person name="Weber N.D."/>
            <person name="Virtaneva K."/>
            <person name="Barbian K."/>
            <person name="Babar A."/>
            <person name="Rosenke K."/>
        </authorList>
    </citation>
    <scope>NUCLEOTIDE SEQUENCE [LARGE SCALE GENOMIC DNA]</scope>
    <source>
        <strain evidence="3">S5</strain>
        <strain evidence="6">S5(T) (JCM 30642 \VKM B-2941)</strain>
    </source>
</reference>
<dbReference type="Gene3D" id="3.20.20.100">
    <property type="entry name" value="NADP-dependent oxidoreductase domain"/>
    <property type="match status" value="1"/>
</dbReference>
<dbReference type="Pfam" id="PF00248">
    <property type="entry name" value="Aldo_ket_red"/>
    <property type="match status" value="1"/>
</dbReference>
<evidence type="ECO:0000313" key="3">
    <source>
        <dbReference type="EMBL" id="SIM64377.1"/>
    </source>
</evidence>
<protein>
    <submittedName>
        <fullName evidence="3">Aldo/keto reductase family oxidoreductase</fullName>
    </submittedName>
</protein>
<gene>
    <name evidence="4" type="ORF">CPM_1122</name>
    <name evidence="3" type="ORF">CSP5_1118</name>
</gene>
<accession>A0A1N5UW25</accession>
<dbReference type="FunFam" id="3.20.20.100:FF:000004">
    <property type="entry name" value="Oxidoreductase, aldo/keto reductase"/>
    <property type="match status" value="1"/>
</dbReference>
<dbReference type="SUPFAM" id="SSF51430">
    <property type="entry name" value="NAD(P)-linked oxidoreductase"/>
    <property type="match status" value="1"/>
</dbReference>
<reference evidence="4" key="3">
    <citation type="submission" date="2016-06" db="EMBL/GenBank/DDBJ databases">
        <authorList>
            <person name="Olsen C.W."/>
            <person name="Carey S."/>
            <person name="Hinshaw L."/>
            <person name="Karasin A.I."/>
        </authorList>
    </citation>
    <scope>NUCLEOTIDE SEQUENCE [LARGE SCALE GENOMIC DNA]</scope>
    <source>
        <strain evidence="4">PM4</strain>
    </source>
</reference>
<dbReference type="GeneID" id="41588377"/>
<sequence>MKYVRLGKSGLYVSVMALGAMTFGDKNSWKLGGLSQEQTNEMVKRAYEYGINLFDTADVYDEGESEIALGKALKSFRDEIHIATKVRGRTGKGINQIGLTRHHIRESIKGSLERLKTDHVELYQMHSFDYHVPIIETIETLQDLVERGDIDYPGFSNFQAWQMALFNSVARENHFEAYHSAQMNYSLLNRDIEQEVLPYMNHDGLSLLAWSPLHGGVLSGKYGKKVEAKAGTRFGDRGVFPPFDQEKARFVLEVAEEIAKEQDCKLSNVALSWVIAKKGIVLVGARTLEQFEENMKTLDVNLTAEQVKRLDDVSEDRELYPGWMIKRQDRGRDFEKI</sequence>
<evidence type="ECO:0000313" key="5">
    <source>
        <dbReference type="Proteomes" id="UP000187822"/>
    </source>
</evidence>
<dbReference type="EMBL" id="LT719092">
    <property type="protein sequence ID" value="SJK84933.1"/>
    <property type="molecule type" value="Genomic_DNA"/>
</dbReference>
<dbReference type="OrthoDB" id="7236at2157"/>
<dbReference type="InterPro" id="IPR023210">
    <property type="entry name" value="NADP_OxRdtase_dom"/>
</dbReference>
<dbReference type="Proteomes" id="UP000195607">
    <property type="component" value="Chromosome I"/>
</dbReference>
<dbReference type="PANTHER" id="PTHR43364">
    <property type="entry name" value="NADH-SPECIFIC METHYLGLYOXAL REDUCTASE-RELATED"/>
    <property type="match status" value="1"/>
</dbReference>
<name>A0A1N5UW25_9ARCH</name>
<dbReference type="RefSeq" id="WP_077076316.1">
    <property type="nucleotide sequence ID" value="NZ_LT671858.1"/>
</dbReference>
<keyword evidence="5" id="KW-1185">Reference proteome</keyword>
<evidence type="ECO:0000259" key="2">
    <source>
        <dbReference type="Pfam" id="PF00248"/>
    </source>
</evidence>
<organism evidence="3 6">
    <name type="scientific">Cuniculiplasma divulgatum</name>
    <dbReference type="NCBI Taxonomy" id="1673428"/>
    <lineage>
        <taxon>Archaea</taxon>
        <taxon>Methanobacteriati</taxon>
        <taxon>Thermoplasmatota</taxon>
        <taxon>Thermoplasmata</taxon>
        <taxon>Thermoplasmatales</taxon>
        <taxon>Cuniculiplasmataceae</taxon>
        <taxon>Cuniculiplasma</taxon>
    </lineage>
</organism>
<dbReference type="PANTHER" id="PTHR43364:SF18">
    <property type="entry name" value="OXIDOREDUCTASE"/>
    <property type="match status" value="1"/>
</dbReference>
<proteinExistence type="predicted"/>
<dbReference type="STRING" id="1673428.CPM_1122"/>
<dbReference type="GO" id="GO:0005829">
    <property type="term" value="C:cytosol"/>
    <property type="evidence" value="ECO:0007669"/>
    <property type="project" value="UniProtKB-ARBA"/>
</dbReference>
<evidence type="ECO:0000313" key="6">
    <source>
        <dbReference type="Proteomes" id="UP000195607"/>
    </source>
</evidence>
<dbReference type="CDD" id="cd19091">
    <property type="entry name" value="AKR_PsAKR"/>
    <property type="match status" value="1"/>
</dbReference>